<dbReference type="PANTHER" id="PTHR12878">
    <property type="entry name" value="NADH-UBIQUINONE OXIDOREDUCTASE B8 SUBUNIT"/>
    <property type="match status" value="1"/>
</dbReference>
<dbReference type="InterPro" id="IPR007741">
    <property type="entry name" value="Ribosomal_mL43/mS25/NADH_DH"/>
</dbReference>
<evidence type="ECO:0000256" key="2">
    <source>
        <dbReference type="ARBA" id="ARBA00004443"/>
    </source>
</evidence>
<dbReference type="AlphaFoldDB" id="A0A9P7BH95"/>
<gene>
    <name evidence="11" type="ORF">C6P40_005445</name>
</gene>
<dbReference type="GO" id="GO:0005743">
    <property type="term" value="C:mitochondrial inner membrane"/>
    <property type="evidence" value="ECO:0007669"/>
    <property type="project" value="UniProtKB-SubCell"/>
</dbReference>
<evidence type="ECO:0000256" key="8">
    <source>
        <dbReference type="ARBA" id="ARBA00023128"/>
    </source>
</evidence>
<dbReference type="InterPro" id="IPR016464">
    <property type="entry name" value="NADH_Ub_cplx-1_asu_su-2"/>
</dbReference>
<evidence type="ECO:0000256" key="4">
    <source>
        <dbReference type="ARBA" id="ARBA00022448"/>
    </source>
</evidence>
<accession>A0A9P7BH95</accession>
<protein>
    <recommendedName>
        <fullName evidence="10">Ribosomal protein/NADH dehydrogenase domain-containing protein</fullName>
    </recommendedName>
</protein>
<keyword evidence="12" id="KW-1185">Reference proteome</keyword>
<comment type="function">
    <text evidence="1">Accessory subunit of the mitochondrial membrane respiratory chain NADH dehydrogenase (Complex I), that is believed not to be involved in catalysis. Complex I functions in the transfer of electrons from NADH to the respiratory chain. The immediate electron acceptor for the enzyme is believed to be ubiquinone.</text>
</comment>
<evidence type="ECO:0000259" key="10">
    <source>
        <dbReference type="SMART" id="SM00916"/>
    </source>
</evidence>
<dbReference type="Pfam" id="PF05047">
    <property type="entry name" value="L51_S25_CI-B8"/>
    <property type="match status" value="1"/>
</dbReference>
<evidence type="ECO:0000256" key="6">
    <source>
        <dbReference type="ARBA" id="ARBA00022792"/>
    </source>
</evidence>
<keyword evidence="7" id="KW-0249">Electron transport</keyword>
<dbReference type="InterPro" id="IPR036249">
    <property type="entry name" value="Thioredoxin-like_sf"/>
</dbReference>
<feature type="domain" description="Ribosomal protein/NADH dehydrogenase" evidence="10">
    <location>
        <begin position="17"/>
        <end position="83"/>
    </location>
</feature>
<dbReference type="Proteomes" id="UP000697127">
    <property type="component" value="Unassembled WGS sequence"/>
</dbReference>
<evidence type="ECO:0000313" key="12">
    <source>
        <dbReference type="Proteomes" id="UP000697127"/>
    </source>
</evidence>
<dbReference type="SMART" id="SM00916">
    <property type="entry name" value="L51_S25_CI-B8"/>
    <property type="match status" value="1"/>
</dbReference>
<dbReference type="SUPFAM" id="SSF52833">
    <property type="entry name" value="Thioredoxin-like"/>
    <property type="match status" value="1"/>
</dbReference>
<keyword evidence="5" id="KW-0679">Respiratory chain</keyword>
<evidence type="ECO:0000256" key="5">
    <source>
        <dbReference type="ARBA" id="ARBA00022660"/>
    </source>
</evidence>
<comment type="caution">
    <text evidence="11">The sequence shown here is derived from an EMBL/GenBank/DDBJ whole genome shotgun (WGS) entry which is preliminary data.</text>
</comment>
<evidence type="ECO:0000256" key="1">
    <source>
        <dbReference type="ARBA" id="ARBA00003195"/>
    </source>
</evidence>
<dbReference type="Gene3D" id="3.40.30.10">
    <property type="entry name" value="Glutaredoxin"/>
    <property type="match status" value="1"/>
</dbReference>
<evidence type="ECO:0000256" key="3">
    <source>
        <dbReference type="ARBA" id="ARBA00008939"/>
    </source>
</evidence>
<comment type="similarity">
    <text evidence="3">Belongs to the complex I NDUFA2 subunit family.</text>
</comment>
<evidence type="ECO:0000256" key="9">
    <source>
        <dbReference type="ARBA" id="ARBA00023136"/>
    </source>
</evidence>
<evidence type="ECO:0000313" key="11">
    <source>
        <dbReference type="EMBL" id="KAG0689178.1"/>
    </source>
</evidence>
<keyword evidence="9" id="KW-0472">Membrane</keyword>
<organism evidence="11 12">
    <name type="scientific">Pichia californica</name>
    <dbReference type="NCBI Taxonomy" id="460514"/>
    <lineage>
        <taxon>Eukaryota</taxon>
        <taxon>Fungi</taxon>
        <taxon>Dikarya</taxon>
        <taxon>Ascomycota</taxon>
        <taxon>Saccharomycotina</taxon>
        <taxon>Pichiomycetes</taxon>
        <taxon>Pichiales</taxon>
        <taxon>Pichiaceae</taxon>
        <taxon>Pichia</taxon>
    </lineage>
</organism>
<proteinExistence type="inferred from homology"/>
<name>A0A9P7BH95_9ASCO</name>
<keyword evidence="6" id="KW-0999">Mitochondrion inner membrane</keyword>
<keyword evidence="4" id="KW-0813">Transport</keyword>
<dbReference type="PANTHER" id="PTHR12878:SF0">
    <property type="entry name" value="NADH DEHYDROGENASE [UBIQUINONE] 1 ALPHA SUBCOMPLEX SUBUNIT 2"/>
    <property type="match status" value="1"/>
</dbReference>
<comment type="subcellular location">
    <subcellularLocation>
        <location evidence="2">Mitochondrion inner membrane</location>
        <topology evidence="2">Peripheral membrane protein</topology>
        <orientation evidence="2">Matrix side</orientation>
    </subcellularLocation>
</comment>
<sequence length="83" mass="9372">MVAINSAIKEIRFLLPQAASNFKSFVLKTYPVIKKEHPYLPVLIRECQGVQPTVVVRLEKGVEVKKHVANFSEAELTNLLQNP</sequence>
<evidence type="ECO:0000256" key="7">
    <source>
        <dbReference type="ARBA" id="ARBA00022982"/>
    </source>
</evidence>
<dbReference type="EMBL" id="PUHW01000096">
    <property type="protein sequence ID" value="KAG0689178.1"/>
    <property type="molecule type" value="Genomic_DNA"/>
</dbReference>
<keyword evidence="8" id="KW-0496">Mitochondrion</keyword>
<reference evidence="11" key="1">
    <citation type="submission" date="2020-11" db="EMBL/GenBank/DDBJ databases">
        <title>Kefir isolates.</title>
        <authorList>
            <person name="Marcisauskas S."/>
            <person name="Kim Y."/>
            <person name="Blasche S."/>
        </authorList>
    </citation>
    <scope>NUCLEOTIDE SEQUENCE</scope>
    <source>
        <strain evidence="11">Olga-1</strain>
    </source>
</reference>